<keyword evidence="5 13" id="KW-0328">Glycosyltransferase</keyword>
<evidence type="ECO:0000256" key="8">
    <source>
        <dbReference type="ARBA" id="ARBA00022968"/>
    </source>
</evidence>
<name>W9S0U7_9ROSA</name>
<comment type="similarity">
    <text evidence="4 13">Belongs to the glycosyltransferase 31 family.</text>
</comment>
<organism evidence="14 15">
    <name type="scientific">Morus notabilis</name>
    <dbReference type="NCBI Taxonomy" id="981085"/>
    <lineage>
        <taxon>Eukaryota</taxon>
        <taxon>Viridiplantae</taxon>
        <taxon>Streptophyta</taxon>
        <taxon>Embryophyta</taxon>
        <taxon>Tracheophyta</taxon>
        <taxon>Spermatophyta</taxon>
        <taxon>Magnoliopsida</taxon>
        <taxon>eudicotyledons</taxon>
        <taxon>Gunneridae</taxon>
        <taxon>Pentapetalae</taxon>
        <taxon>rosids</taxon>
        <taxon>fabids</taxon>
        <taxon>Rosales</taxon>
        <taxon>Moraceae</taxon>
        <taxon>Moreae</taxon>
        <taxon>Morus</taxon>
    </lineage>
</organism>
<dbReference type="PANTHER" id="PTHR11214:SF348">
    <property type="entry name" value="HEXOSYLTRANSFERASE"/>
    <property type="match status" value="1"/>
</dbReference>
<dbReference type="Pfam" id="PF01762">
    <property type="entry name" value="Galactosyl_T"/>
    <property type="match status" value="1"/>
</dbReference>
<dbReference type="AlphaFoldDB" id="W9S0U7"/>
<dbReference type="eggNOG" id="KOG2288">
    <property type="taxonomic scope" value="Eukaryota"/>
</dbReference>
<evidence type="ECO:0000256" key="10">
    <source>
        <dbReference type="ARBA" id="ARBA00023034"/>
    </source>
</evidence>
<evidence type="ECO:0000256" key="2">
    <source>
        <dbReference type="ARBA" id="ARBA00004323"/>
    </source>
</evidence>
<reference evidence="15" key="1">
    <citation type="submission" date="2013-01" db="EMBL/GenBank/DDBJ databases">
        <title>Draft Genome Sequence of a Mulberry Tree, Morus notabilis C.K. Schneid.</title>
        <authorList>
            <person name="He N."/>
            <person name="Zhao S."/>
        </authorList>
    </citation>
    <scope>NUCLEOTIDE SEQUENCE</scope>
</reference>
<protein>
    <recommendedName>
        <fullName evidence="13">Hexosyltransferase</fullName>
        <ecNumber evidence="13">2.4.1.-</ecNumber>
    </recommendedName>
</protein>
<evidence type="ECO:0000256" key="5">
    <source>
        <dbReference type="ARBA" id="ARBA00022676"/>
    </source>
</evidence>
<accession>W9S0U7</accession>
<evidence type="ECO:0000313" key="15">
    <source>
        <dbReference type="Proteomes" id="UP000030645"/>
    </source>
</evidence>
<keyword evidence="10 13" id="KW-0333">Golgi apparatus</keyword>
<keyword evidence="15" id="KW-1185">Reference proteome</keyword>
<keyword evidence="8 13" id="KW-0735">Signal-anchor</keyword>
<keyword evidence="6 14" id="KW-0808">Transferase</keyword>
<dbReference type="EC" id="2.4.1.-" evidence="13"/>
<evidence type="ECO:0000256" key="6">
    <source>
        <dbReference type="ARBA" id="ARBA00022679"/>
    </source>
</evidence>
<evidence type="ECO:0000256" key="11">
    <source>
        <dbReference type="ARBA" id="ARBA00023136"/>
    </source>
</evidence>
<evidence type="ECO:0000256" key="7">
    <source>
        <dbReference type="ARBA" id="ARBA00022692"/>
    </source>
</evidence>
<proteinExistence type="inferred from homology"/>
<dbReference type="InterPro" id="IPR002659">
    <property type="entry name" value="Glyco_trans_31"/>
</dbReference>
<comment type="pathway">
    <text evidence="3">Protein modification; protein glycosylation.</text>
</comment>
<evidence type="ECO:0000256" key="13">
    <source>
        <dbReference type="RuleBase" id="RU363063"/>
    </source>
</evidence>
<comment type="subcellular location">
    <subcellularLocation>
        <location evidence="2 13">Golgi apparatus membrane</location>
        <topology evidence="2 13">Single-pass type II membrane protein</topology>
    </subcellularLocation>
</comment>
<feature type="transmembrane region" description="Helical" evidence="13">
    <location>
        <begin position="97"/>
        <end position="115"/>
    </location>
</feature>
<dbReference type="GO" id="GO:0000139">
    <property type="term" value="C:Golgi membrane"/>
    <property type="evidence" value="ECO:0007669"/>
    <property type="project" value="UniProtKB-SubCell"/>
</dbReference>
<evidence type="ECO:0000256" key="1">
    <source>
        <dbReference type="ARBA" id="ARBA00001936"/>
    </source>
</evidence>
<dbReference type="EMBL" id="KE345372">
    <property type="protein sequence ID" value="EXC02958.1"/>
    <property type="molecule type" value="Genomic_DNA"/>
</dbReference>
<evidence type="ECO:0000256" key="4">
    <source>
        <dbReference type="ARBA" id="ARBA00008661"/>
    </source>
</evidence>
<dbReference type="UniPathway" id="UPA00378"/>
<keyword evidence="9 13" id="KW-1133">Transmembrane helix</keyword>
<sequence>MKSYLEVFVRTSSSSGCCQIFFHAIFNPHFIIYFHFSTSLSSGLTLRSTSRSDKPEFTDAKASSKLTGNCKVKSFVLEMHSRNSQNRISGSASRPPVSLLFLALFATMAAVYVAGRLEWIGFSLWQDAEDRVYLMQELDKTTSQGDHSTISVDGTLQVITCREHQKKLTALEKELVAAREEGFVPKSLSKHDEARPRKELLAVIGIITTFGRRKNRDAIRKAWMPTGSALKKLADKKGIIVRSKREDSLDGEIDRENKHTNDFIVLDDQEESPEKRSKKIMAFLVHAVENWEAEFFVKVNDDVFVNIDALGAMLSTYLEKSRIYVGCMKSGEVFSEPTNRWYEPDWWKFGNAKSYFRHASSDIYAISRALAQYVSVNKFILRTYAHDDISAGSWFIGLDVKHIDERKFCCSSQSADLPIDAAELDSSYRLSSGPTFFSLSSFRSNMRKRMSLHS</sequence>
<dbReference type="PANTHER" id="PTHR11214">
    <property type="entry name" value="BETA-1,3-N-ACETYLGLUCOSAMINYLTRANSFERASE"/>
    <property type="match status" value="1"/>
</dbReference>
<evidence type="ECO:0000256" key="3">
    <source>
        <dbReference type="ARBA" id="ARBA00004922"/>
    </source>
</evidence>
<dbReference type="Proteomes" id="UP000030645">
    <property type="component" value="Unassembled WGS sequence"/>
</dbReference>
<evidence type="ECO:0000256" key="9">
    <source>
        <dbReference type="ARBA" id="ARBA00022989"/>
    </source>
</evidence>
<keyword evidence="12 13" id="KW-0464">Manganese</keyword>
<dbReference type="GO" id="GO:0008378">
    <property type="term" value="F:galactosyltransferase activity"/>
    <property type="evidence" value="ECO:0007669"/>
    <property type="project" value="TreeGrafter"/>
</dbReference>
<evidence type="ECO:0000313" key="14">
    <source>
        <dbReference type="EMBL" id="EXC02958.1"/>
    </source>
</evidence>
<keyword evidence="7 13" id="KW-0812">Transmembrane</keyword>
<evidence type="ECO:0000256" key="12">
    <source>
        <dbReference type="ARBA" id="ARBA00023211"/>
    </source>
</evidence>
<dbReference type="Gene3D" id="3.90.550.50">
    <property type="match status" value="1"/>
</dbReference>
<keyword evidence="11 13" id="KW-0472">Membrane</keyword>
<comment type="cofactor">
    <cofactor evidence="1 13">
        <name>Mn(2+)</name>
        <dbReference type="ChEBI" id="CHEBI:29035"/>
    </cofactor>
</comment>
<gene>
    <name evidence="14" type="ORF">L484_012085</name>
</gene>